<keyword evidence="15" id="KW-0175">Coiled coil</keyword>
<dbReference type="GO" id="GO:0012505">
    <property type="term" value="C:endomembrane system"/>
    <property type="evidence" value="ECO:0007669"/>
    <property type="project" value="UniProtKB-SubCell"/>
</dbReference>
<evidence type="ECO:0000256" key="10">
    <source>
        <dbReference type="ARBA" id="ARBA00025198"/>
    </source>
</evidence>
<dbReference type="GO" id="GO:0046961">
    <property type="term" value="F:proton-transporting ATPase activity, rotational mechanism"/>
    <property type="evidence" value="ECO:0007669"/>
    <property type="project" value="TreeGrafter"/>
</dbReference>
<keyword evidence="7 13" id="KW-0406">Ion transport</keyword>
<comment type="function">
    <text evidence="11">Component of the F(0) channel, it forms part of the peripheral stalk, linking F(1) to F(0). The b'-subunit is a diverged and duplicated form of b found in plants and photosynthetic bacteria.</text>
</comment>
<keyword evidence="3 13" id="KW-0138">CF(0)</keyword>
<evidence type="ECO:0000256" key="1">
    <source>
        <dbReference type="ARBA" id="ARBA00005513"/>
    </source>
</evidence>
<keyword evidence="5 13" id="KW-0375">Hydrogen ion transport</keyword>
<comment type="function">
    <text evidence="10 13">F(1)F(0) ATP synthase produces ATP from ADP in the presence of a proton or sodium gradient. F-type ATPases consist of two structural domains, F(1) containing the extramembraneous catalytic core and F(0) containing the membrane proton channel, linked together by a central stalk and a peripheral stalk. During catalysis, ATP synthesis in the catalytic domain of F(1) is coupled via a rotary mechanism of the central stalk subunits to proton translocation.</text>
</comment>
<dbReference type="Pfam" id="PF00430">
    <property type="entry name" value="ATP-synt_B"/>
    <property type="match status" value="1"/>
</dbReference>
<dbReference type="RefSeq" id="WP_208414935.1">
    <property type="nucleotide sequence ID" value="NZ_BAAADC010000001.1"/>
</dbReference>
<keyword evidence="17" id="KW-1185">Reference proteome</keyword>
<keyword evidence="8 13" id="KW-0472">Membrane</keyword>
<comment type="caution">
    <text evidence="13">Lacks conserved residue(s) required for the propagation of feature annotation.</text>
</comment>
<organism evidence="16 17">
    <name type="scientific">Rhizomicrobium palustre</name>
    <dbReference type="NCBI Taxonomy" id="189966"/>
    <lineage>
        <taxon>Bacteria</taxon>
        <taxon>Pseudomonadati</taxon>
        <taxon>Pseudomonadota</taxon>
        <taxon>Alphaproteobacteria</taxon>
        <taxon>Micropepsales</taxon>
        <taxon>Micropepsaceae</taxon>
        <taxon>Rhizomicrobium</taxon>
    </lineage>
</organism>
<dbReference type="PANTHER" id="PTHR33445:SF1">
    <property type="entry name" value="ATP SYNTHASE SUBUNIT B"/>
    <property type="match status" value="1"/>
</dbReference>
<evidence type="ECO:0000313" key="16">
    <source>
        <dbReference type="EMBL" id="NIK90180.1"/>
    </source>
</evidence>
<evidence type="ECO:0000256" key="2">
    <source>
        <dbReference type="ARBA" id="ARBA00022448"/>
    </source>
</evidence>
<dbReference type="GO" id="GO:0045259">
    <property type="term" value="C:proton-transporting ATP synthase complex"/>
    <property type="evidence" value="ECO:0007669"/>
    <property type="project" value="UniProtKB-KW"/>
</dbReference>
<keyword evidence="2 13" id="KW-0813">Transport</keyword>
<comment type="caution">
    <text evidence="16">The sequence shown here is derived from an EMBL/GenBank/DDBJ whole genome shotgun (WGS) entry which is preliminary data.</text>
</comment>
<evidence type="ECO:0000256" key="14">
    <source>
        <dbReference type="RuleBase" id="RU003848"/>
    </source>
</evidence>
<comment type="subunit">
    <text evidence="13">F-type ATPases have 2 components, F(1) - the catalytic core - and F(0) - the membrane proton channel. F(1) has five subunits: alpha(3), beta(3), gamma(1), delta(1), epsilon(1). F(0) has three main subunits: a(1), b(2) and c(10-14). The alpha and beta chains form an alternating ring which encloses part of the gamma chain. F(1) is attached to F(0) by a central stalk formed by the gamma and epsilon chains, while a peripheral stalk is formed by the delta and b chains.</text>
</comment>
<keyword evidence="9 13" id="KW-0066">ATP synthesis</keyword>
<dbReference type="CDD" id="cd06503">
    <property type="entry name" value="ATP-synt_Fo_b"/>
    <property type="match status" value="1"/>
</dbReference>
<evidence type="ECO:0000256" key="11">
    <source>
        <dbReference type="ARBA" id="ARBA00025614"/>
    </source>
</evidence>
<dbReference type="Proteomes" id="UP000570514">
    <property type="component" value="Unassembled WGS sequence"/>
</dbReference>
<proteinExistence type="inferred from homology"/>
<dbReference type="PANTHER" id="PTHR33445">
    <property type="entry name" value="ATP SYNTHASE SUBUNIT B', CHLOROPLASTIC"/>
    <property type="match status" value="1"/>
</dbReference>
<keyword evidence="13" id="KW-1003">Cell membrane</keyword>
<reference evidence="16 17" key="1">
    <citation type="submission" date="2020-03" db="EMBL/GenBank/DDBJ databases">
        <title>Genomic Encyclopedia of Type Strains, Phase IV (KMG-IV): sequencing the most valuable type-strain genomes for metagenomic binning, comparative biology and taxonomic classification.</title>
        <authorList>
            <person name="Goeker M."/>
        </authorList>
    </citation>
    <scope>NUCLEOTIDE SEQUENCE [LARGE SCALE GENOMIC DNA]</scope>
    <source>
        <strain evidence="16 17">DSM 19867</strain>
    </source>
</reference>
<evidence type="ECO:0000256" key="7">
    <source>
        <dbReference type="ARBA" id="ARBA00023065"/>
    </source>
</evidence>
<evidence type="ECO:0000256" key="15">
    <source>
        <dbReference type="SAM" id="Coils"/>
    </source>
</evidence>
<dbReference type="InterPro" id="IPR050059">
    <property type="entry name" value="ATP_synthase_B_chain"/>
</dbReference>
<evidence type="ECO:0000256" key="4">
    <source>
        <dbReference type="ARBA" id="ARBA00022692"/>
    </source>
</evidence>
<dbReference type="EMBL" id="JAASRM010000001">
    <property type="protein sequence ID" value="NIK90180.1"/>
    <property type="molecule type" value="Genomic_DNA"/>
</dbReference>
<dbReference type="GO" id="GO:0005886">
    <property type="term" value="C:plasma membrane"/>
    <property type="evidence" value="ECO:0007669"/>
    <property type="project" value="UniProtKB-SubCell"/>
</dbReference>
<evidence type="ECO:0000256" key="3">
    <source>
        <dbReference type="ARBA" id="ARBA00022547"/>
    </source>
</evidence>
<evidence type="ECO:0000256" key="8">
    <source>
        <dbReference type="ARBA" id="ARBA00023136"/>
    </source>
</evidence>
<name>A0A846N594_9PROT</name>
<protein>
    <recommendedName>
        <fullName evidence="13">ATP synthase subunit b</fullName>
    </recommendedName>
    <alternativeName>
        <fullName evidence="13">ATP synthase F(0) sector subunit b</fullName>
    </alternativeName>
    <alternativeName>
        <fullName evidence="13">ATPase subunit I</fullName>
    </alternativeName>
    <alternativeName>
        <fullName evidence="13">F-type ATPase subunit b</fullName>
        <shortName evidence="13">F-ATPase subunit b</shortName>
    </alternativeName>
</protein>
<feature type="coiled-coil region" evidence="15">
    <location>
        <begin position="65"/>
        <end position="147"/>
    </location>
</feature>
<evidence type="ECO:0000256" key="6">
    <source>
        <dbReference type="ARBA" id="ARBA00022989"/>
    </source>
</evidence>
<dbReference type="HAMAP" id="MF_01398">
    <property type="entry name" value="ATP_synth_b_bprime"/>
    <property type="match status" value="1"/>
</dbReference>
<feature type="transmembrane region" description="Helical" evidence="13">
    <location>
        <begin position="7"/>
        <end position="25"/>
    </location>
</feature>
<evidence type="ECO:0000256" key="12">
    <source>
        <dbReference type="ARBA" id="ARBA00037847"/>
    </source>
</evidence>
<comment type="similarity">
    <text evidence="1 13 14">Belongs to the ATPase B chain family.</text>
</comment>
<evidence type="ECO:0000256" key="9">
    <source>
        <dbReference type="ARBA" id="ARBA00023310"/>
    </source>
</evidence>
<dbReference type="InterPro" id="IPR002146">
    <property type="entry name" value="ATP_synth_b/b'su_bac/chlpt"/>
</dbReference>
<keyword evidence="6 13" id="KW-1133">Transmembrane helix</keyword>
<sequence length="192" mass="21438">MWAFKTAVSWLAAGLVVFFLVIHRNDSMNVIELLKEYEVWVALGLLVLIFAFLYLRVPGLVTKQLDARSSAIAKELEEAKRLREEAQAVLAGYAQKAAQAEVEASRIVAEAKDEAERFAKETRAQLRQQIERRAQIAKDKIEQAEKAALEEIRVLAADKAVAAAEKLIAERLDAGHTDSLVKESIQEFYKAG</sequence>
<evidence type="ECO:0000313" key="17">
    <source>
        <dbReference type="Proteomes" id="UP000570514"/>
    </source>
</evidence>
<evidence type="ECO:0000256" key="5">
    <source>
        <dbReference type="ARBA" id="ARBA00022781"/>
    </source>
</evidence>
<dbReference type="GO" id="GO:0046933">
    <property type="term" value="F:proton-transporting ATP synthase activity, rotational mechanism"/>
    <property type="evidence" value="ECO:0007669"/>
    <property type="project" value="UniProtKB-UniRule"/>
</dbReference>
<dbReference type="AlphaFoldDB" id="A0A846N594"/>
<evidence type="ECO:0000256" key="13">
    <source>
        <dbReference type="HAMAP-Rule" id="MF_01398"/>
    </source>
</evidence>
<gene>
    <name evidence="13" type="primary">atpF</name>
    <name evidence="16" type="ORF">FHS83_003498</name>
</gene>
<comment type="subcellular location">
    <subcellularLocation>
        <location evidence="13">Cell membrane</location>
        <topology evidence="13">Single-pass membrane protein</topology>
    </subcellularLocation>
    <subcellularLocation>
        <location evidence="12">Endomembrane system</location>
        <topology evidence="12">Single-pass membrane protein</topology>
    </subcellularLocation>
</comment>
<feature type="transmembrane region" description="Helical" evidence="13">
    <location>
        <begin position="37"/>
        <end position="55"/>
    </location>
</feature>
<accession>A0A846N594</accession>
<keyword evidence="4 13" id="KW-0812">Transmembrane</keyword>